<dbReference type="GeneID" id="93731275"/>
<dbReference type="eggNOG" id="COG1316">
    <property type="taxonomic scope" value="Bacteria"/>
</dbReference>
<feature type="region of interest" description="Disordered" evidence="2">
    <location>
        <begin position="1"/>
        <end position="150"/>
    </location>
</feature>
<proteinExistence type="inferred from homology"/>
<dbReference type="Proteomes" id="UP000002357">
    <property type="component" value="Chromosome"/>
</dbReference>
<keyword evidence="3" id="KW-0472">Membrane</keyword>
<dbReference type="InterPro" id="IPR004474">
    <property type="entry name" value="LytR_CpsA_psr"/>
</dbReference>
<gene>
    <name evidence="5" type="ORF">SCLAV_2132</name>
</gene>
<accession>E2Q681</accession>
<feature type="compositionally biased region" description="Pro residues" evidence="2">
    <location>
        <begin position="29"/>
        <end position="42"/>
    </location>
</feature>
<sequence>MNDWPDGYGRGNQAHEPEGARRMRHVQRPVPPQRPPVPPQSQQPPHSAQGRPYPPRQQQPYPPHGQQDPYGQQAPYGQQQPYGHQGQHGQQGHGQDDGYGEAPYDSGYNTGQVYGASGGRQGHPQRQNSPGGPGGPRPPGAPPRPAPAPDWRRRIKIGSIVVASTLVVVTVATYFWADGKVRREVDLSKVIERPREDDCTTYLIVGSDSRKGMSAAEKQRLSTGSAGGKRTDSMMILADCSGGTTMISLPRDSDVEIPSYKGSESGKLFPAQGRRVKLNSAYAEDGPELLVRTVEHNTHLRIDHYAEIGFAGFANVVDAIGGVELDIPKAFKDKKSGADFQAGKQTLDGEEALAFVRTRYAFAESDLARTKNQQKFLAALANQTATPGTILNPFTLYPVMGAGLDTLVVDKDMSLWDLSQMFFAMKGITGGDGTSMNMPTAGTRGSNLVWDKAKVAQIVDQIQNDKKVTVTGG</sequence>
<feature type="compositionally biased region" description="Low complexity" evidence="2">
    <location>
        <begin position="64"/>
        <end position="90"/>
    </location>
</feature>
<organism evidence="5 6">
    <name type="scientific">Streptomyces clavuligerus</name>
    <dbReference type="NCBI Taxonomy" id="1901"/>
    <lineage>
        <taxon>Bacteria</taxon>
        <taxon>Bacillati</taxon>
        <taxon>Actinomycetota</taxon>
        <taxon>Actinomycetes</taxon>
        <taxon>Kitasatosporales</taxon>
        <taxon>Streptomycetaceae</taxon>
        <taxon>Streptomyces</taxon>
    </lineage>
</organism>
<dbReference type="PANTHER" id="PTHR33392:SF6">
    <property type="entry name" value="POLYISOPRENYL-TEICHOIC ACID--PEPTIDOGLYCAN TEICHOIC ACID TRANSFERASE TAGU"/>
    <property type="match status" value="1"/>
</dbReference>
<keyword evidence="6" id="KW-1185">Reference proteome</keyword>
<evidence type="ECO:0000313" key="6">
    <source>
        <dbReference type="Proteomes" id="UP000002357"/>
    </source>
</evidence>
<dbReference type="InterPro" id="IPR050922">
    <property type="entry name" value="LytR/CpsA/Psr_CW_biosynth"/>
</dbReference>
<dbReference type="NCBIfam" id="TIGR00350">
    <property type="entry name" value="lytR_cpsA_psr"/>
    <property type="match status" value="1"/>
</dbReference>
<feature type="compositionally biased region" description="Pro residues" evidence="2">
    <location>
        <begin position="52"/>
        <end position="63"/>
    </location>
</feature>
<dbReference type="Pfam" id="PF03816">
    <property type="entry name" value="LytR_cpsA_psr"/>
    <property type="match status" value="1"/>
</dbReference>
<dbReference type="RefSeq" id="WP_003960684.1">
    <property type="nucleotide sequence ID" value="NZ_CM000913.1"/>
</dbReference>
<feature type="domain" description="Cell envelope-related transcriptional attenuator" evidence="4">
    <location>
        <begin position="230"/>
        <end position="384"/>
    </location>
</feature>
<reference evidence="5 6" key="1">
    <citation type="journal article" date="2010" name="Genome Biol. Evol.">
        <title>The sequence of a 1.8-mb bacterial linear plasmid reveals a rich evolutionary reservoir of secondary metabolic pathways.</title>
        <authorList>
            <person name="Medema M.H."/>
            <person name="Trefzer A."/>
            <person name="Kovalchuk A."/>
            <person name="van den Berg M."/>
            <person name="Mueller U."/>
            <person name="Heijne W."/>
            <person name="Wu L."/>
            <person name="Alam M.T."/>
            <person name="Ronning C.M."/>
            <person name="Nierman W.C."/>
            <person name="Bovenberg R.A.L."/>
            <person name="Breitling R."/>
            <person name="Takano E."/>
        </authorList>
    </citation>
    <scope>NUCLEOTIDE SEQUENCE [LARGE SCALE GENOMIC DNA]</scope>
    <source>
        <strain evidence="6">ATCC 27064 / DSM 738 / JCM 4710 / NBRC 13307 / NCIMB 12785 / NRRL 3585 / VKM Ac-602</strain>
    </source>
</reference>
<evidence type="ECO:0000256" key="2">
    <source>
        <dbReference type="SAM" id="MobiDB-lite"/>
    </source>
</evidence>
<dbReference type="STRING" id="1901.BB341_17655"/>
<dbReference type="Gene3D" id="3.40.630.190">
    <property type="entry name" value="LCP protein"/>
    <property type="match status" value="1"/>
</dbReference>
<evidence type="ECO:0000256" key="1">
    <source>
        <dbReference type="ARBA" id="ARBA00006068"/>
    </source>
</evidence>
<evidence type="ECO:0000313" key="5">
    <source>
        <dbReference type="EMBL" id="EFG07205.1"/>
    </source>
</evidence>
<dbReference type="OrthoDB" id="9782542at2"/>
<keyword evidence="3" id="KW-1133">Transmembrane helix</keyword>
<evidence type="ECO:0000259" key="4">
    <source>
        <dbReference type="Pfam" id="PF03816"/>
    </source>
</evidence>
<feature type="compositionally biased region" description="Pro residues" evidence="2">
    <location>
        <begin position="133"/>
        <end position="148"/>
    </location>
</feature>
<dbReference type="EMBL" id="CM000913">
    <property type="protein sequence ID" value="EFG07205.1"/>
    <property type="molecule type" value="Genomic_DNA"/>
</dbReference>
<keyword evidence="3" id="KW-0812">Transmembrane</keyword>
<evidence type="ECO:0000256" key="3">
    <source>
        <dbReference type="SAM" id="Phobius"/>
    </source>
</evidence>
<feature type="transmembrane region" description="Helical" evidence="3">
    <location>
        <begin position="157"/>
        <end position="177"/>
    </location>
</feature>
<dbReference type="PANTHER" id="PTHR33392">
    <property type="entry name" value="POLYISOPRENYL-TEICHOIC ACID--PEPTIDOGLYCAN TEICHOIC ACID TRANSFERASE TAGU"/>
    <property type="match status" value="1"/>
</dbReference>
<protein>
    <submittedName>
        <fullName evidence="5">Transcriptional regulator</fullName>
    </submittedName>
</protein>
<name>E2Q681_STRCL</name>
<dbReference type="AlphaFoldDB" id="E2Q681"/>
<comment type="similarity">
    <text evidence="1">Belongs to the LytR/CpsA/Psr (LCP) family.</text>
</comment>